<dbReference type="GO" id="GO:0003677">
    <property type="term" value="F:DNA binding"/>
    <property type="evidence" value="ECO:0007669"/>
    <property type="project" value="UniProtKB-KW"/>
</dbReference>
<keyword evidence="7" id="KW-1185">Reference proteome</keyword>
<keyword evidence="2" id="KW-0229">DNA integration</keyword>
<comment type="similarity">
    <text evidence="1">Belongs to the 'phage' integrase family.</text>
</comment>
<dbReference type="GO" id="GO:0015074">
    <property type="term" value="P:DNA integration"/>
    <property type="evidence" value="ECO:0007669"/>
    <property type="project" value="UniProtKB-KW"/>
</dbReference>
<evidence type="ECO:0000259" key="5">
    <source>
        <dbReference type="PROSITE" id="PS51898"/>
    </source>
</evidence>
<evidence type="ECO:0000256" key="4">
    <source>
        <dbReference type="ARBA" id="ARBA00023172"/>
    </source>
</evidence>
<organism evidence="6 7">
    <name type="scientific">Pseudobdellovibrio exovorus JSS</name>
    <dbReference type="NCBI Taxonomy" id="1184267"/>
    <lineage>
        <taxon>Bacteria</taxon>
        <taxon>Pseudomonadati</taxon>
        <taxon>Bdellovibrionota</taxon>
        <taxon>Bdellovibrionia</taxon>
        <taxon>Bdellovibrionales</taxon>
        <taxon>Pseudobdellovibrionaceae</taxon>
        <taxon>Pseudobdellovibrio</taxon>
    </lineage>
</organism>
<dbReference type="PANTHER" id="PTHR30629">
    <property type="entry name" value="PROPHAGE INTEGRASE"/>
    <property type="match status" value="1"/>
</dbReference>
<dbReference type="CDD" id="cd01189">
    <property type="entry name" value="INT_ICEBs1_C_like"/>
    <property type="match status" value="1"/>
</dbReference>
<accession>M4VB69</accession>
<evidence type="ECO:0000256" key="2">
    <source>
        <dbReference type="ARBA" id="ARBA00022908"/>
    </source>
</evidence>
<dbReference type="EMBL" id="CP003537">
    <property type="protein sequence ID" value="AGH96632.1"/>
    <property type="molecule type" value="Genomic_DNA"/>
</dbReference>
<dbReference type="InterPro" id="IPR011010">
    <property type="entry name" value="DNA_brk_join_enz"/>
</dbReference>
<dbReference type="HOGENOM" id="CLU_027562_17_1_7"/>
<dbReference type="OrthoDB" id="5290434at2"/>
<dbReference type="STRING" id="1184267.A11Q_2416"/>
<dbReference type="KEGG" id="bex:A11Q_2416"/>
<dbReference type="PATRIC" id="fig|1184267.3.peg.2445"/>
<evidence type="ECO:0000313" key="7">
    <source>
        <dbReference type="Proteomes" id="UP000012040"/>
    </source>
</evidence>
<dbReference type="InterPro" id="IPR050808">
    <property type="entry name" value="Phage_Integrase"/>
</dbReference>
<dbReference type="SUPFAM" id="SSF56349">
    <property type="entry name" value="DNA breaking-rejoining enzymes"/>
    <property type="match status" value="1"/>
</dbReference>
<keyword evidence="4" id="KW-0233">DNA recombination</keyword>
<dbReference type="InterPro" id="IPR013762">
    <property type="entry name" value="Integrase-like_cat_sf"/>
</dbReference>
<dbReference type="PROSITE" id="PS51898">
    <property type="entry name" value="TYR_RECOMBINASE"/>
    <property type="match status" value="1"/>
</dbReference>
<keyword evidence="3" id="KW-0238">DNA-binding</keyword>
<name>M4VB69_9BACT</name>
<protein>
    <recommendedName>
        <fullName evidence="5">Tyr recombinase domain-containing protein</fullName>
    </recommendedName>
</protein>
<evidence type="ECO:0000256" key="3">
    <source>
        <dbReference type="ARBA" id="ARBA00023125"/>
    </source>
</evidence>
<dbReference type="Gene3D" id="1.10.443.10">
    <property type="entry name" value="Intergrase catalytic core"/>
    <property type="match status" value="1"/>
</dbReference>
<dbReference type="InterPro" id="IPR010998">
    <property type="entry name" value="Integrase_recombinase_N"/>
</dbReference>
<dbReference type="AlphaFoldDB" id="M4VB69"/>
<proteinExistence type="inferred from homology"/>
<dbReference type="Pfam" id="PF00589">
    <property type="entry name" value="Phage_integrase"/>
    <property type="match status" value="1"/>
</dbReference>
<reference evidence="6 7" key="1">
    <citation type="journal article" date="2013" name="ISME J.">
        <title>By their genes ye shall know them: genomic signatures of predatory bacteria.</title>
        <authorList>
            <person name="Pasternak Z."/>
            <person name="Pietrokovski S."/>
            <person name="Rotem O."/>
            <person name="Gophna U."/>
            <person name="Lurie-Weinberger M.N."/>
            <person name="Jurkevitch E."/>
        </authorList>
    </citation>
    <scope>NUCLEOTIDE SEQUENCE [LARGE SCALE GENOMIC DNA]</scope>
    <source>
        <strain evidence="6 7">JSS</strain>
    </source>
</reference>
<evidence type="ECO:0000256" key="1">
    <source>
        <dbReference type="ARBA" id="ARBA00008857"/>
    </source>
</evidence>
<dbReference type="Gene3D" id="1.10.150.130">
    <property type="match status" value="1"/>
</dbReference>
<dbReference type="eggNOG" id="COG0582">
    <property type="taxonomic scope" value="Bacteria"/>
</dbReference>
<feature type="domain" description="Tyr recombinase" evidence="5">
    <location>
        <begin position="163"/>
        <end position="344"/>
    </location>
</feature>
<dbReference type="GO" id="GO:0006310">
    <property type="term" value="P:DNA recombination"/>
    <property type="evidence" value="ECO:0007669"/>
    <property type="project" value="UniProtKB-KW"/>
</dbReference>
<dbReference type="PANTHER" id="PTHR30629:SF2">
    <property type="entry name" value="PROPHAGE INTEGRASE INTS-RELATED"/>
    <property type="match status" value="1"/>
</dbReference>
<dbReference type="RefSeq" id="WP_015471122.1">
    <property type="nucleotide sequence ID" value="NC_020813.1"/>
</dbReference>
<gene>
    <name evidence="6" type="ORF">A11Q_2416</name>
</gene>
<evidence type="ECO:0000313" key="6">
    <source>
        <dbReference type="EMBL" id="AGH96632.1"/>
    </source>
</evidence>
<dbReference type="InterPro" id="IPR002104">
    <property type="entry name" value="Integrase_catalytic"/>
</dbReference>
<sequence>MSIKFDETTKTYSVSYAKRHPITRQPLQLKRTRIKTKIEAQRVYTELVIKVNEKIKQKIMPTWAKHLENYLVRLKTSDLMNTTIHSREKVLRCHTLELWGNSFVDEITTDDVLRLVREGLGKSAESHKKYILNCIRSVFQSAYDQGLILRNPTPQLKFKVNDKIKSVLSEEQIVVLLRKAQEVKWDWYPHYAMALFTGMRNGELYALTWDKVNLELRQIKVDCSWNNKNGFKSTKSGDDRIVEIPLPLMPLLQELKLQSADSLFVLPRLQKWDKGEQARELRMFLVSIGLPRIRFHDLRASWATMLLAKGVPPSQVMAMGGWKDMDTMMIYMRKAGIDIKGATKVLDGLETHGVEMGKLVEFKAN</sequence>
<dbReference type="Proteomes" id="UP000012040">
    <property type="component" value="Chromosome"/>
</dbReference>